<name>A0A8S1P8M5_PARPR</name>
<protein>
    <submittedName>
        <fullName evidence="1">Uncharacterized protein</fullName>
    </submittedName>
</protein>
<evidence type="ECO:0000313" key="1">
    <source>
        <dbReference type="EMBL" id="CAD8099430.1"/>
    </source>
</evidence>
<accession>A0A8S1P8M5</accession>
<reference evidence="1" key="1">
    <citation type="submission" date="2021-01" db="EMBL/GenBank/DDBJ databases">
        <authorList>
            <consortium name="Genoscope - CEA"/>
            <person name="William W."/>
        </authorList>
    </citation>
    <scope>NUCLEOTIDE SEQUENCE</scope>
</reference>
<sequence>MLLLLSLSNDKFPIKHIQQLVEQLNVTLPILRQDYFDIECKFEQYSKKIKKDLIYAIQDYRIKLKSMPNIFGEPKNQEAINNLKRFTSNKLEYDIKNYAGFFDL</sequence>
<dbReference type="EMBL" id="CAJJDM010000112">
    <property type="protein sequence ID" value="CAD8099430.1"/>
    <property type="molecule type" value="Genomic_DNA"/>
</dbReference>
<keyword evidence="2" id="KW-1185">Reference proteome</keyword>
<dbReference type="Proteomes" id="UP000688137">
    <property type="component" value="Unassembled WGS sequence"/>
</dbReference>
<comment type="caution">
    <text evidence="1">The sequence shown here is derived from an EMBL/GenBank/DDBJ whole genome shotgun (WGS) entry which is preliminary data.</text>
</comment>
<gene>
    <name evidence="1" type="ORF">PPRIM_AZ9-3.1.T1090150</name>
</gene>
<dbReference type="AlphaFoldDB" id="A0A8S1P8M5"/>
<evidence type="ECO:0000313" key="2">
    <source>
        <dbReference type="Proteomes" id="UP000688137"/>
    </source>
</evidence>
<organism evidence="1 2">
    <name type="scientific">Paramecium primaurelia</name>
    <dbReference type="NCBI Taxonomy" id="5886"/>
    <lineage>
        <taxon>Eukaryota</taxon>
        <taxon>Sar</taxon>
        <taxon>Alveolata</taxon>
        <taxon>Ciliophora</taxon>
        <taxon>Intramacronucleata</taxon>
        <taxon>Oligohymenophorea</taxon>
        <taxon>Peniculida</taxon>
        <taxon>Parameciidae</taxon>
        <taxon>Paramecium</taxon>
    </lineage>
</organism>
<proteinExistence type="predicted"/>